<sequence length="144" mass="16293">MKKRIMIIGGKQSGKSTVANWLNDENKPLKKRQDAIYGAITIDIPAAYLENTCMYKYIFSLSQTAAIVLFLANGKDERSVYPPNFAKTFSCPVVGLVKSYDTIEEKQKAEAMLDQAGVRAPYFVFDIEDLELLKEKECWLAKLK</sequence>
<name>A0A1E5KT86_9ENTE</name>
<evidence type="ECO:0000313" key="3">
    <source>
        <dbReference type="Proteomes" id="UP000095256"/>
    </source>
</evidence>
<protein>
    <recommendedName>
        <fullName evidence="4">Ethanolamine utilization protein EutP</fullName>
    </recommendedName>
</protein>
<dbReference type="AlphaFoldDB" id="A0A1E5KT86"/>
<dbReference type="Pfam" id="PF10662">
    <property type="entry name" value="PduV-EutP"/>
    <property type="match status" value="1"/>
</dbReference>
<dbReference type="SUPFAM" id="SSF52540">
    <property type="entry name" value="P-loop containing nucleoside triphosphate hydrolases"/>
    <property type="match status" value="1"/>
</dbReference>
<evidence type="ECO:0000256" key="1">
    <source>
        <dbReference type="PIRNR" id="PIRNR036409"/>
    </source>
</evidence>
<dbReference type="GO" id="GO:0005524">
    <property type="term" value="F:ATP binding"/>
    <property type="evidence" value="ECO:0007669"/>
    <property type="project" value="UniProtKB-UniRule"/>
</dbReference>
<accession>A0A1E5KT86</accession>
<evidence type="ECO:0008006" key="4">
    <source>
        <dbReference type="Google" id="ProtNLM"/>
    </source>
</evidence>
<dbReference type="InterPro" id="IPR027417">
    <property type="entry name" value="P-loop_NTPase"/>
</dbReference>
<organism evidence="2 3">
    <name type="scientific">Enterococcus rivorum</name>
    <dbReference type="NCBI Taxonomy" id="762845"/>
    <lineage>
        <taxon>Bacteria</taxon>
        <taxon>Bacillati</taxon>
        <taxon>Bacillota</taxon>
        <taxon>Bacilli</taxon>
        <taxon>Lactobacillales</taxon>
        <taxon>Enterococcaceae</taxon>
        <taxon>Enterococcus</taxon>
    </lineage>
</organism>
<comment type="similarity">
    <text evidence="1">Belongs to the EutP/PduV family.</text>
</comment>
<dbReference type="RefSeq" id="WP_069700136.1">
    <property type="nucleotide sequence ID" value="NZ_JAGGMA010000006.1"/>
</dbReference>
<dbReference type="EMBL" id="MIEK01000078">
    <property type="protein sequence ID" value="OEH80849.1"/>
    <property type="molecule type" value="Genomic_DNA"/>
</dbReference>
<dbReference type="STRING" id="762845.BCR26_06360"/>
<dbReference type="PANTHER" id="PTHR40453">
    <property type="entry name" value="PROTEIN YOEF"/>
    <property type="match status" value="1"/>
</dbReference>
<gene>
    <name evidence="2" type="ORF">BCR26_06360</name>
</gene>
<proteinExistence type="inferred from homology"/>
<dbReference type="InterPro" id="IPR012381">
    <property type="entry name" value="EutP_PduV"/>
</dbReference>
<comment type="caution">
    <text evidence="2">The sequence shown here is derived from an EMBL/GenBank/DDBJ whole genome shotgun (WGS) entry which is preliminary data.</text>
</comment>
<keyword evidence="1" id="KW-0547">Nucleotide-binding</keyword>
<dbReference type="OrthoDB" id="6179at2"/>
<evidence type="ECO:0000313" key="2">
    <source>
        <dbReference type="EMBL" id="OEH80849.1"/>
    </source>
</evidence>
<dbReference type="PANTHER" id="PTHR40453:SF1">
    <property type="entry name" value="PROTEIN YOEF"/>
    <property type="match status" value="1"/>
</dbReference>
<keyword evidence="3" id="KW-1185">Reference proteome</keyword>
<dbReference type="Proteomes" id="UP000095256">
    <property type="component" value="Unassembled WGS sequence"/>
</dbReference>
<reference evidence="2 3" key="1">
    <citation type="submission" date="2016-09" db="EMBL/GenBank/DDBJ databases">
        <authorList>
            <person name="Capua I."/>
            <person name="De Benedictis P."/>
            <person name="Joannis T."/>
            <person name="Lombin L.H."/>
            <person name="Cattoli G."/>
        </authorList>
    </citation>
    <scope>NUCLEOTIDE SEQUENCE [LARGE SCALE GENOMIC DNA]</scope>
    <source>
        <strain evidence="2 3">LMG 25899</strain>
    </source>
</reference>
<dbReference type="GO" id="GO:0006576">
    <property type="term" value="P:biogenic amine metabolic process"/>
    <property type="evidence" value="ECO:0007669"/>
    <property type="project" value="InterPro"/>
</dbReference>
<dbReference type="PIRSF" id="PIRSF036409">
    <property type="entry name" value="EutP_PduV"/>
    <property type="match status" value="1"/>
</dbReference>